<dbReference type="EMBL" id="JAGFPW010000005">
    <property type="protein sequence ID" value="MBO3794222.1"/>
    <property type="molecule type" value="Genomic_DNA"/>
</dbReference>
<evidence type="ECO:0000313" key="2">
    <source>
        <dbReference type="Proteomes" id="UP000665181"/>
    </source>
</evidence>
<dbReference type="RefSeq" id="WP_163190120.1">
    <property type="nucleotide sequence ID" value="NZ_JAGFPW010000005.1"/>
</dbReference>
<dbReference type="AlphaFoldDB" id="A0A8I1WCB8"/>
<sequence length="84" mass="9464">MKIINDIKSAISKDEVRKLLEGKSIETQHIYLANAMDALNKEIVSDIKKGETDAALFKMSQVIMLEDENHIVERLILKQAVVLA</sequence>
<reference evidence="1" key="1">
    <citation type="submission" date="2021-03" db="EMBL/GenBank/DDBJ databases">
        <title>Isolation of Bacillus subtilis from fermented food sample.</title>
        <authorList>
            <person name="Lakshmanan V."/>
            <person name="Athira K."/>
            <person name="Rajagopal K."/>
        </authorList>
    </citation>
    <scope>NUCLEOTIDE SEQUENCE</scope>
    <source>
        <strain evidence="1">S1</strain>
    </source>
</reference>
<protein>
    <submittedName>
        <fullName evidence="1">Uncharacterized protein</fullName>
    </submittedName>
</protein>
<gene>
    <name evidence="1" type="ORF">J5227_07850</name>
</gene>
<accession>A0A8I1WCB8</accession>
<evidence type="ECO:0000313" key="1">
    <source>
        <dbReference type="EMBL" id="MBO3794222.1"/>
    </source>
</evidence>
<proteinExistence type="predicted"/>
<name>A0A8I1WCB8_BACIU</name>
<dbReference type="Proteomes" id="UP000665181">
    <property type="component" value="Unassembled WGS sequence"/>
</dbReference>
<comment type="caution">
    <text evidence="1">The sequence shown here is derived from an EMBL/GenBank/DDBJ whole genome shotgun (WGS) entry which is preliminary data.</text>
</comment>
<organism evidence="1 2">
    <name type="scientific">Bacillus subtilis</name>
    <dbReference type="NCBI Taxonomy" id="1423"/>
    <lineage>
        <taxon>Bacteria</taxon>
        <taxon>Bacillati</taxon>
        <taxon>Bacillota</taxon>
        <taxon>Bacilli</taxon>
        <taxon>Bacillales</taxon>
        <taxon>Bacillaceae</taxon>
        <taxon>Bacillus</taxon>
    </lineage>
</organism>